<dbReference type="Proteomes" id="UP001208570">
    <property type="component" value="Unassembled WGS sequence"/>
</dbReference>
<protein>
    <recommendedName>
        <fullName evidence="9">ADP-ribosylation factor</fullName>
    </recommendedName>
</protein>
<dbReference type="PROSITE" id="PS51417">
    <property type="entry name" value="ARF"/>
    <property type="match status" value="1"/>
</dbReference>
<feature type="binding site" evidence="4">
    <location>
        <position position="66"/>
    </location>
    <ligand>
        <name>GTP</name>
        <dbReference type="ChEBI" id="CHEBI:37565"/>
    </ligand>
</feature>
<evidence type="ECO:0008006" key="9">
    <source>
        <dbReference type="Google" id="ProtNLM"/>
    </source>
</evidence>
<dbReference type="PRINTS" id="PR00328">
    <property type="entry name" value="SAR1GTPBP"/>
</dbReference>
<feature type="binding site" evidence="4">
    <location>
        <begin position="124"/>
        <end position="127"/>
    </location>
    <ligand>
        <name>GTP</name>
        <dbReference type="ChEBI" id="CHEBI:37565"/>
    </ligand>
</feature>
<dbReference type="Pfam" id="PF00025">
    <property type="entry name" value="Arf"/>
    <property type="match status" value="1"/>
</dbReference>
<dbReference type="SMART" id="SM00175">
    <property type="entry name" value="RAB"/>
    <property type="match status" value="1"/>
</dbReference>
<keyword evidence="5" id="KW-0479">Metal-binding</keyword>
<dbReference type="GO" id="GO:0003924">
    <property type="term" value="F:GTPase activity"/>
    <property type="evidence" value="ECO:0007669"/>
    <property type="project" value="InterPro"/>
</dbReference>
<dbReference type="FunFam" id="3.40.50.300:FF:000412">
    <property type="entry name" value="ADP-ribosylation factor 1"/>
    <property type="match status" value="1"/>
</dbReference>
<accession>A0AAD9KDW5</accession>
<name>A0AAD9KDW5_9ANNE</name>
<dbReference type="InterPro" id="IPR024156">
    <property type="entry name" value="Small_GTPase_ARF"/>
</dbReference>
<dbReference type="GO" id="GO:0046872">
    <property type="term" value="F:metal ion binding"/>
    <property type="evidence" value="ECO:0007669"/>
    <property type="project" value="UniProtKB-KW"/>
</dbReference>
<keyword evidence="5" id="KW-0460">Magnesium</keyword>
<evidence type="ECO:0000256" key="2">
    <source>
        <dbReference type="ARBA" id="ARBA00022741"/>
    </source>
</evidence>
<dbReference type="GO" id="GO:0030010">
    <property type="term" value="P:establishment of cell polarity"/>
    <property type="evidence" value="ECO:0007669"/>
    <property type="project" value="UniProtKB-ARBA"/>
</dbReference>
<feature type="binding site" evidence="4">
    <location>
        <begin position="20"/>
        <end position="27"/>
    </location>
    <ligand>
        <name>GTP</name>
        <dbReference type="ChEBI" id="CHEBI:37565"/>
    </ligand>
</feature>
<dbReference type="InterPro" id="IPR027417">
    <property type="entry name" value="P-loop_NTPase"/>
</dbReference>
<keyword evidence="3 4" id="KW-0342">GTP-binding</keyword>
<comment type="caution">
    <text evidence="7">The sequence shown here is derived from an EMBL/GenBank/DDBJ whole genome shotgun (WGS) entry which is preliminary data.</text>
</comment>
<dbReference type="AlphaFoldDB" id="A0AAD9KDW5"/>
<dbReference type="NCBIfam" id="TIGR00231">
    <property type="entry name" value="small_GTP"/>
    <property type="match status" value="1"/>
</dbReference>
<dbReference type="PANTHER" id="PTHR11711">
    <property type="entry name" value="ADP RIBOSYLATION FACTOR-RELATED"/>
    <property type="match status" value="1"/>
</dbReference>
<evidence type="ECO:0000256" key="4">
    <source>
        <dbReference type="PIRSR" id="PIRSR606689-1"/>
    </source>
</evidence>
<dbReference type="InterPro" id="IPR005225">
    <property type="entry name" value="Small_GTP-bd"/>
</dbReference>
<evidence type="ECO:0000256" key="5">
    <source>
        <dbReference type="PIRSR" id="PIRSR606689-2"/>
    </source>
</evidence>
<dbReference type="GO" id="GO:0005525">
    <property type="term" value="F:GTP binding"/>
    <property type="evidence" value="ECO:0007669"/>
    <property type="project" value="UniProtKB-KW"/>
</dbReference>
<dbReference type="SMART" id="SM00178">
    <property type="entry name" value="SAR"/>
    <property type="match status" value="1"/>
</dbReference>
<evidence type="ECO:0000256" key="6">
    <source>
        <dbReference type="RuleBase" id="RU003925"/>
    </source>
</evidence>
<dbReference type="SMART" id="SM00177">
    <property type="entry name" value="ARF"/>
    <property type="match status" value="1"/>
</dbReference>
<keyword evidence="8" id="KW-1185">Reference proteome</keyword>
<feature type="binding site" evidence="5">
    <location>
        <position position="27"/>
    </location>
    <ligand>
        <name>Mg(2+)</name>
        <dbReference type="ChEBI" id="CHEBI:18420"/>
    </ligand>
</feature>
<feature type="binding site" evidence="5">
    <location>
        <position position="44"/>
    </location>
    <ligand>
        <name>Mg(2+)</name>
        <dbReference type="ChEBI" id="CHEBI:18420"/>
    </ligand>
</feature>
<reference evidence="7" key="1">
    <citation type="journal article" date="2023" name="Mol. Biol. Evol.">
        <title>Third-Generation Sequencing Reveals the Adaptive Role of the Epigenome in Three Deep-Sea Polychaetes.</title>
        <authorList>
            <person name="Perez M."/>
            <person name="Aroh O."/>
            <person name="Sun Y."/>
            <person name="Lan Y."/>
            <person name="Juniper S.K."/>
            <person name="Young C.R."/>
            <person name="Angers B."/>
            <person name="Qian P.Y."/>
        </authorList>
    </citation>
    <scope>NUCLEOTIDE SEQUENCE</scope>
    <source>
        <strain evidence="7">P08H-3</strain>
    </source>
</reference>
<dbReference type="Gene3D" id="3.40.50.300">
    <property type="entry name" value="P-loop containing nucleotide triphosphate hydrolases"/>
    <property type="match status" value="1"/>
</dbReference>
<evidence type="ECO:0000256" key="1">
    <source>
        <dbReference type="ARBA" id="ARBA00010290"/>
    </source>
</evidence>
<dbReference type="SUPFAM" id="SSF52540">
    <property type="entry name" value="P-loop containing nucleoside triphosphate hydrolases"/>
    <property type="match status" value="1"/>
</dbReference>
<proteinExistence type="inferred from homology"/>
<evidence type="ECO:0000313" key="8">
    <source>
        <dbReference type="Proteomes" id="UP001208570"/>
    </source>
</evidence>
<keyword evidence="2 4" id="KW-0547">Nucleotide-binding</keyword>
<dbReference type="EMBL" id="JAODUP010000010">
    <property type="protein sequence ID" value="KAK2169394.1"/>
    <property type="molecule type" value="Genomic_DNA"/>
</dbReference>
<comment type="similarity">
    <text evidence="1 6">Belongs to the small GTPase superfamily. Arf family.</text>
</comment>
<organism evidence="7 8">
    <name type="scientific">Paralvinella palmiformis</name>
    <dbReference type="NCBI Taxonomy" id="53620"/>
    <lineage>
        <taxon>Eukaryota</taxon>
        <taxon>Metazoa</taxon>
        <taxon>Spiralia</taxon>
        <taxon>Lophotrochozoa</taxon>
        <taxon>Annelida</taxon>
        <taxon>Polychaeta</taxon>
        <taxon>Sedentaria</taxon>
        <taxon>Canalipalpata</taxon>
        <taxon>Terebellida</taxon>
        <taxon>Terebelliformia</taxon>
        <taxon>Alvinellidae</taxon>
        <taxon>Paralvinella</taxon>
    </lineage>
</organism>
<gene>
    <name evidence="7" type="ORF">LSH36_10g03092</name>
</gene>
<evidence type="ECO:0000256" key="3">
    <source>
        <dbReference type="ARBA" id="ARBA00023134"/>
    </source>
</evidence>
<dbReference type="InterPro" id="IPR006689">
    <property type="entry name" value="Small_GTPase_ARF/SAR"/>
</dbReference>
<sequence length="207" mass="23709">MGITWGKLFEKRQVKFVFQGLSCAGKTTILYHLKDGQLVTTIPTIGFNSETVEFKNFNILAWDLGGRDKMRPLQRHFYSGTEAIIFVIDSSIHDDECIDEARDFIHQLMGEDELKNCVLLVLANKQDLPDAWSEVKLSEALELEKLRTERVWNIFPTVGTTGEGIDEAMVWLTKQFQRRSSTETGTSNSFYTRIVNKLCGIFLDQVY</sequence>
<evidence type="ECO:0000313" key="7">
    <source>
        <dbReference type="EMBL" id="KAK2169394.1"/>
    </source>
</evidence>